<organism evidence="2 3">
    <name type="scientific">Jeotgalibacillus proteolyticus</name>
    <dbReference type="NCBI Taxonomy" id="2082395"/>
    <lineage>
        <taxon>Bacteria</taxon>
        <taxon>Bacillati</taxon>
        <taxon>Bacillota</taxon>
        <taxon>Bacilli</taxon>
        <taxon>Bacillales</taxon>
        <taxon>Caryophanaceae</taxon>
        <taxon>Jeotgalibacillus</taxon>
    </lineage>
</organism>
<dbReference type="Proteomes" id="UP000239047">
    <property type="component" value="Unassembled WGS sequence"/>
</dbReference>
<reference evidence="2 3" key="1">
    <citation type="submission" date="2018-02" db="EMBL/GenBank/DDBJ databases">
        <title>Jeotgalibacillus proteolyticum sp. nov. a protease producing bacterium isolated from ocean sediments of Laizhou Bay.</title>
        <authorList>
            <person name="Li Y."/>
        </authorList>
    </citation>
    <scope>NUCLEOTIDE SEQUENCE [LARGE SCALE GENOMIC DNA]</scope>
    <source>
        <strain evidence="2 3">22-7</strain>
    </source>
</reference>
<proteinExistence type="predicted"/>
<dbReference type="RefSeq" id="WP_104057995.1">
    <property type="nucleotide sequence ID" value="NZ_PREZ01000004.1"/>
</dbReference>
<comment type="caution">
    <text evidence="2">The sequence shown here is derived from an EMBL/GenBank/DDBJ whole genome shotgun (WGS) entry which is preliminary data.</text>
</comment>
<feature type="coiled-coil region" evidence="1">
    <location>
        <begin position="38"/>
        <end position="65"/>
    </location>
</feature>
<dbReference type="EMBL" id="PREZ01000004">
    <property type="protein sequence ID" value="PPA70045.1"/>
    <property type="molecule type" value="Genomic_DNA"/>
</dbReference>
<evidence type="ECO:0000313" key="3">
    <source>
        <dbReference type="Proteomes" id="UP000239047"/>
    </source>
</evidence>
<keyword evidence="1" id="KW-0175">Coiled coil</keyword>
<dbReference type="AlphaFoldDB" id="A0A2S5GAU5"/>
<protein>
    <submittedName>
        <fullName evidence="2">Uncharacterized protein</fullName>
    </submittedName>
</protein>
<evidence type="ECO:0000313" key="2">
    <source>
        <dbReference type="EMBL" id="PPA70045.1"/>
    </source>
</evidence>
<sequence length="70" mass="8099">MPKTDIDYLKSIDSTLKDVLKELKRGNPQPEPKRFGKVEIHSKDLADALIQLNESEERKKEMQCMARGTR</sequence>
<name>A0A2S5GAU5_9BACL</name>
<evidence type="ECO:0000256" key="1">
    <source>
        <dbReference type="SAM" id="Coils"/>
    </source>
</evidence>
<gene>
    <name evidence="2" type="ORF">C4B60_10645</name>
</gene>
<accession>A0A2S5GAU5</accession>
<keyword evidence="3" id="KW-1185">Reference proteome</keyword>